<reference evidence="1 2" key="1">
    <citation type="submission" date="2016-05" db="EMBL/GenBank/DDBJ databases">
        <title>Genome sequencing reveals origins of a unique bacterial endosymbiosis in the earliest lineages of terrestrial Fungi.</title>
        <authorList>
            <consortium name="DOE Joint Genome Institute"/>
            <person name="Uehling J."/>
            <person name="Gryganskyi A."/>
            <person name="Hameed K."/>
            <person name="Tschaplinski T."/>
            <person name="Misztal P."/>
            <person name="Wu S."/>
            <person name="Desiro A."/>
            <person name="Vande Pol N."/>
            <person name="Du Z.-Y."/>
            <person name="Zienkiewicz A."/>
            <person name="Zienkiewicz K."/>
            <person name="Morin E."/>
            <person name="Tisserant E."/>
            <person name="Splivallo R."/>
            <person name="Hainaut M."/>
            <person name="Henrissat B."/>
            <person name="Ohm R."/>
            <person name="Kuo A."/>
            <person name="Yan J."/>
            <person name="Lipzen A."/>
            <person name="Nolan M."/>
            <person name="Labutti K."/>
            <person name="Barry K."/>
            <person name="Goldstein A."/>
            <person name="Labbe J."/>
            <person name="Schadt C."/>
            <person name="Tuskan G."/>
            <person name="Grigoriev I."/>
            <person name="Martin F."/>
            <person name="Vilgalys R."/>
            <person name="Bonito G."/>
        </authorList>
    </citation>
    <scope>NUCLEOTIDE SEQUENCE [LARGE SCALE GENOMIC DNA]</scope>
    <source>
        <strain evidence="1 2">AG-77</strain>
    </source>
</reference>
<sequence length="494" mass="56993">MRHITDLPSEVLTVIGAFLPCRNSIHSTVLTCKLFHEHFSHLLWKVVAVSTNDFNPGPDPTSLKAHAHLVHALCYEGHLPREYYNISFPRLTSLHLWINGIKSSSQALDTDWSILVMLNHTVRDVEVLAYTPISLVDFWSAIVMSLYSPRRLTISGTQLSVTIDDEDTKAFWRACGQFEEINYKGRDLAATSRGFIDNDYSQLKRLRYKSTDFPPHATGQVDWIGKCCNLTQFRWQCELRLIPLQRFADLAQMSTWPLLEDFRLGKTSGTDEQLGVILGHLPPLKHWKLKSGSFGPLAFDQLRSRHFDRLTTLRMPKVGTFTSHMALETLSHCPQLEVFEACRISLEDLSLPPRPWACRRLRRLAVFFTIASNQGDRAETLFFEQLSRLEQLEDIDVSQTPRLGSDYKSIFEPAPQWRLDHGLSRLSTLSRLRSFKCDRAMQDMRMEDVEWMLVHWPLLRVFSRRVSLDKEAQRLITTLIEERGCNTGPLFTYE</sequence>
<proteinExistence type="predicted"/>
<dbReference type="Gene3D" id="3.80.10.10">
    <property type="entry name" value="Ribonuclease Inhibitor"/>
    <property type="match status" value="1"/>
</dbReference>
<accession>A0A197JS28</accession>
<dbReference type="AlphaFoldDB" id="A0A197JS28"/>
<evidence type="ECO:0000313" key="2">
    <source>
        <dbReference type="Proteomes" id="UP000078512"/>
    </source>
</evidence>
<name>A0A197JS28_9FUNG</name>
<organism evidence="1 2">
    <name type="scientific">Linnemannia elongata AG-77</name>
    <dbReference type="NCBI Taxonomy" id="1314771"/>
    <lineage>
        <taxon>Eukaryota</taxon>
        <taxon>Fungi</taxon>
        <taxon>Fungi incertae sedis</taxon>
        <taxon>Mucoromycota</taxon>
        <taxon>Mortierellomycotina</taxon>
        <taxon>Mortierellomycetes</taxon>
        <taxon>Mortierellales</taxon>
        <taxon>Mortierellaceae</taxon>
        <taxon>Linnemannia</taxon>
    </lineage>
</organism>
<evidence type="ECO:0008006" key="3">
    <source>
        <dbReference type="Google" id="ProtNLM"/>
    </source>
</evidence>
<dbReference type="Proteomes" id="UP000078512">
    <property type="component" value="Unassembled WGS sequence"/>
</dbReference>
<protein>
    <recommendedName>
        <fullName evidence="3">F-box domain-containing protein</fullName>
    </recommendedName>
</protein>
<gene>
    <name evidence="1" type="ORF">K457DRAFT_33461</name>
</gene>
<dbReference type="InterPro" id="IPR032675">
    <property type="entry name" value="LRR_dom_sf"/>
</dbReference>
<dbReference type="OrthoDB" id="2354556at2759"/>
<dbReference type="SUPFAM" id="SSF52047">
    <property type="entry name" value="RNI-like"/>
    <property type="match status" value="1"/>
</dbReference>
<evidence type="ECO:0000313" key="1">
    <source>
        <dbReference type="EMBL" id="OAQ27768.1"/>
    </source>
</evidence>
<dbReference type="EMBL" id="KV442054">
    <property type="protein sequence ID" value="OAQ27768.1"/>
    <property type="molecule type" value="Genomic_DNA"/>
</dbReference>
<keyword evidence="2" id="KW-1185">Reference proteome</keyword>